<dbReference type="InterPro" id="IPR011763">
    <property type="entry name" value="COA_CT_C"/>
</dbReference>
<evidence type="ECO:0000259" key="11">
    <source>
        <dbReference type="PROSITE" id="PS50980"/>
    </source>
</evidence>
<evidence type="ECO:0000256" key="9">
    <source>
        <dbReference type="ARBA" id="ARBA00052347"/>
    </source>
</evidence>
<evidence type="ECO:0000256" key="5">
    <source>
        <dbReference type="ARBA" id="ARBA00025711"/>
    </source>
</evidence>
<dbReference type="GO" id="GO:0005739">
    <property type="term" value="C:mitochondrion"/>
    <property type="evidence" value="ECO:0007669"/>
    <property type="project" value="TreeGrafter"/>
</dbReference>
<dbReference type="SUPFAM" id="SSF52540">
    <property type="entry name" value="P-loop containing nucleoside triphosphate hydrolases"/>
    <property type="match status" value="1"/>
</dbReference>
<dbReference type="Gene3D" id="1.10.8.60">
    <property type="match status" value="1"/>
</dbReference>
<dbReference type="GO" id="GO:0006552">
    <property type="term" value="P:L-leucine catabolic process"/>
    <property type="evidence" value="ECO:0007669"/>
    <property type="project" value="UniProtKB-UniPathway"/>
</dbReference>
<reference evidence="14" key="1">
    <citation type="journal article" date="2013" name="Genome Announc.">
        <title>Draft genome sequence of the basidiomycetous yeast-like fungus Pseudozyma hubeiensis SY62, which produces an abundant amount of the biosurfactant mannosylerythritol lipids.</title>
        <authorList>
            <person name="Konishi M."/>
            <person name="Hatada Y."/>
            <person name="Horiuchi J."/>
        </authorList>
    </citation>
    <scope>NUCLEOTIDE SEQUENCE [LARGE SCALE GENOMIC DNA]</scope>
    <source>
        <strain evidence="14">SY62</strain>
    </source>
</reference>
<evidence type="ECO:0000256" key="7">
    <source>
        <dbReference type="ARBA" id="ARBA00031237"/>
    </source>
</evidence>
<feature type="domain" description="CoA carboxyltransferase N-terminal" evidence="11">
    <location>
        <begin position="58"/>
        <end position="319"/>
    </location>
</feature>
<evidence type="ECO:0000256" key="8">
    <source>
        <dbReference type="ARBA" id="ARBA00031404"/>
    </source>
</evidence>
<protein>
    <recommendedName>
        <fullName evidence="6">methylcrotonoyl-CoA carboxylase</fullName>
        <ecNumber evidence="6">6.4.1.4</ecNumber>
    </recommendedName>
    <alternativeName>
        <fullName evidence="8">3-methylcrotonyl-CoA carboxylase 2</fullName>
    </alternativeName>
    <alternativeName>
        <fullName evidence="7">3-methylcrotonyl-CoA:carbon dioxide ligase subunit beta</fullName>
    </alternativeName>
</protein>
<dbReference type="FunFam" id="3.90.226.10:FF:000046">
    <property type="entry name" value="Geranyl-CoA carboxylase beta subunit"/>
    <property type="match status" value="1"/>
</dbReference>
<evidence type="ECO:0000256" key="1">
    <source>
        <dbReference type="ARBA" id="ARBA00006102"/>
    </source>
</evidence>
<evidence type="ECO:0000256" key="2">
    <source>
        <dbReference type="ARBA" id="ARBA00022705"/>
    </source>
</evidence>
<feature type="compositionally biased region" description="Polar residues" evidence="10">
    <location>
        <begin position="788"/>
        <end position="797"/>
    </location>
</feature>
<organism evidence="13 14">
    <name type="scientific">Pseudozyma hubeiensis (strain SY62)</name>
    <name type="common">Yeast</name>
    <dbReference type="NCBI Taxonomy" id="1305764"/>
    <lineage>
        <taxon>Eukaryota</taxon>
        <taxon>Fungi</taxon>
        <taxon>Dikarya</taxon>
        <taxon>Basidiomycota</taxon>
        <taxon>Ustilaginomycotina</taxon>
        <taxon>Ustilaginomycetes</taxon>
        <taxon>Ustilaginales</taxon>
        <taxon>Ustilaginaceae</taxon>
        <taxon>Pseudozyma</taxon>
    </lineage>
</organism>
<dbReference type="InterPro" id="IPR003959">
    <property type="entry name" value="ATPase_AAA_core"/>
</dbReference>
<keyword evidence="4" id="KW-0067">ATP-binding</keyword>
<evidence type="ECO:0000313" key="13">
    <source>
        <dbReference type="EMBL" id="GAC94018.1"/>
    </source>
</evidence>
<feature type="compositionally biased region" description="Basic and acidic residues" evidence="10">
    <location>
        <begin position="1329"/>
        <end position="1339"/>
    </location>
</feature>
<comment type="similarity">
    <text evidence="1">Belongs to the AccD/PCCB family.</text>
</comment>
<feature type="region of interest" description="Disordered" evidence="10">
    <location>
        <begin position="855"/>
        <end position="878"/>
    </location>
</feature>
<dbReference type="Pfam" id="PF00004">
    <property type="entry name" value="AAA"/>
    <property type="match status" value="1"/>
</dbReference>
<dbReference type="Pfam" id="PF01039">
    <property type="entry name" value="Carboxyl_trans"/>
    <property type="match status" value="1"/>
</dbReference>
<feature type="compositionally biased region" description="Polar residues" evidence="10">
    <location>
        <begin position="1315"/>
        <end position="1328"/>
    </location>
</feature>
<accession>R9NYV3</accession>
<dbReference type="eggNOG" id="KOG1969">
    <property type="taxonomic scope" value="Eukaryota"/>
</dbReference>
<dbReference type="InterPro" id="IPR003593">
    <property type="entry name" value="AAA+_ATPase"/>
</dbReference>
<dbReference type="Gene3D" id="3.40.50.300">
    <property type="entry name" value="P-loop containing nucleotide triphosphate hydrolases"/>
    <property type="match status" value="1"/>
</dbReference>
<feature type="compositionally biased region" description="Basic and acidic residues" evidence="10">
    <location>
        <begin position="956"/>
        <end position="966"/>
    </location>
</feature>
<dbReference type="InterPro" id="IPR034733">
    <property type="entry name" value="AcCoA_carboxyl_beta"/>
</dbReference>
<dbReference type="GO" id="GO:0006260">
    <property type="term" value="P:DNA replication"/>
    <property type="evidence" value="ECO:0007669"/>
    <property type="project" value="UniProtKB-KW"/>
</dbReference>
<feature type="compositionally biased region" description="Low complexity" evidence="10">
    <location>
        <begin position="798"/>
        <end position="819"/>
    </location>
</feature>
<dbReference type="CDD" id="cd00009">
    <property type="entry name" value="AAA"/>
    <property type="match status" value="1"/>
</dbReference>
<feature type="compositionally biased region" description="Polar residues" evidence="10">
    <location>
        <begin position="1665"/>
        <end position="1679"/>
    </location>
</feature>
<dbReference type="Proteomes" id="UP000014071">
    <property type="component" value="Unassembled WGS sequence"/>
</dbReference>
<dbReference type="SMART" id="SM00382">
    <property type="entry name" value="AAA"/>
    <property type="match status" value="1"/>
</dbReference>
<dbReference type="EMBL" id="DF238781">
    <property type="protein sequence ID" value="GAC94018.1"/>
    <property type="molecule type" value="Genomic_DNA"/>
</dbReference>
<evidence type="ECO:0000256" key="3">
    <source>
        <dbReference type="ARBA" id="ARBA00022741"/>
    </source>
</evidence>
<dbReference type="PROSITE" id="PS50989">
    <property type="entry name" value="COA_CT_CTER"/>
    <property type="match status" value="1"/>
</dbReference>
<gene>
    <name evidence="13" type="ORF">PHSY_001587</name>
</gene>
<evidence type="ECO:0000256" key="4">
    <source>
        <dbReference type="ARBA" id="ARBA00022840"/>
    </source>
</evidence>
<evidence type="ECO:0000313" key="14">
    <source>
        <dbReference type="Proteomes" id="UP000014071"/>
    </source>
</evidence>
<dbReference type="GO" id="GO:0005524">
    <property type="term" value="F:ATP binding"/>
    <property type="evidence" value="ECO:0007669"/>
    <property type="project" value="UniProtKB-KW"/>
</dbReference>
<feature type="region of interest" description="Disordered" evidence="10">
    <location>
        <begin position="1295"/>
        <end position="1340"/>
    </location>
</feature>
<dbReference type="PANTHER" id="PTHR22855">
    <property type="entry name" value="ACETYL, PROPIONYL, PYRUVATE, AND GLUTACONYL CARBOXYLASE-RELATED"/>
    <property type="match status" value="1"/>
</dbReference>
<dbReference type="GO" id="GO:0016887">
    <property type="term" value="F:ATP hydrolysis activity"/>
    <property type="evidence" value="ECO:0007669"/>
    <property type="project" value="InterPro"/>
</dbReference>
<dbReference type="UniPathway" id="UPA00363">
    <property type="reaction ID" value="UER00861"/>
</dbReference>
<evidence type="ECO:0000256" key="10">
    <source>
        <dbReference type="SAM" id="MobiDB-lite"/>
    </source>
</evidence>
<dbReference type="SUPFAM" id="SSF52096">
    <property type="entry name" value="ClpP/crotonase"/>
    <property type="match status" value="2"/>
</dbReference>
<dbReference type="PANTHER" id="PTHR22855:SF13">
    <property type="entry name" value="METHYLCROTONOYL-COA CARBOXYLASE BETA CHAIN, MITOCHONDRIAL"/>
    <property type="match status" value="1"/>
</dbReference>
<dbReference type="STRING" id="1305764.R9NYV3"/>
<dbReference type="InterPro" id="IPR045190">
    <property type="entry name" value="MCCB/AccD1-like"/>
</dbReference>
<feature type="region of interest" description="Disordered" evidence="10">
    <location>
        <begin position="956"/>
        <end position="977"/>
    </location>
</feature>
<sequence>MLARPTIHRIASGAARQAHNNLNHGTRTYRAASHSLFQEQQSVLPNNLDPSSDDFLANKTYMDGLVNKLDATHAKLALGGSEKARARHVSRGKMLARDRVTALLDHGSPFVELSPMAAYEMYGNDEIPGAGMISGIGRVSGTECMIVANDPTVKGGSYYPISVKKHLRAQAIARENRLPCVYLNESGGAALPHQADVFPDENHFGRIFYNMAQMSALGIPQISVVHGISVAGGAYVPAMADETIIVRNQGTIFLAGPPLVKAALGEVVDDETLGGGEMHCSESGVTDHLAVDDAHAIALAREAVANLGLCGRSNAALGETSFEQPLYDASELHGIIPENARKPFDIREIISRLVDGSRFHEFKKLYGNTIVTGFAKIAGQDVGIIGNNGVLFGESAKKATSFIQLCNQRQTPLVFLVNVTGYMVGTKAERSGIAKDGAKMVRAVACANVPKFTVIVGGSFGAGNYGMCGRAYSPRFLWMWPNARVGVMGGEQLSQVMGTVSSDKSKQEGLRDKIEKQTLPEYASARLWDDGIIRPQDTRSVLALGLSVANTGRWRSSQRGDAGGSRHPAWDGNNYGDGVYRWPLEASLQQRQPPTSITATLVYTFFVAKVIKRLPVSHFVDMAEPSMLDANGLLDLDMPANSSLLSQAKADELFPGAVDPFRERDLNIFSPAGSQSEAQKALNAWGSQGSAKLHLGASTRSPERGDAMDFDAEIDINQLLDEEMYIMQDDSAQQSRTQVRPNQVAQMEHDDDELEAFLLAEDEHTASHAAELGQAPASQRFPSPPPDTISSRAASSVSDLLESNGLLGSSSLPSSQQSVPPAPKSQALTADPFLTSAQPSSRAIEALSTFAVHAEGPSTPSASAFTTHDAGAGPSRLPPRLQPAGIPKYIPAGFVNATTMDGTPIRFERRKRMKGWKQPAIMSDVDASQLLERPIHQLLDAVAALKALDVVERGEQHQDQARRSPDGDAANASKSVSQLWVDKHRPAKFTELLGDERVHREVLGWLKEWDECVFKRKNHRKERHRQYIQAKYGYTDNGAGDKGAEHIWKDPYGRPKERIMMISGPPGLGKTTLAHVIGAHAGYNVYELNASDARTAGAVEDVIKMALESGSLKDPRPTLVVIDEIDGATGGGGGATGESHGFVRALVRLVEMGKGAGPKAAGLAARGKKQRKGFKPLLRPIICICNDLYAPSLRPLRPMSKLVRFNKPPTNLVVKRLREVCEAEALSVEARGLSLLAELTNGDIRSCLNALEFAKTKNIALTEAAVKSASIGIKDTGGTVHKAWEMLFRRQNRKQAAASSMKGANAKATDADASPWNSSRKASSNELTSDGREKQKEFNLIDTPQENVNRIIHEVASCNEYDKLAQGCFEHYPTLRAADGGWKRYRQVHDWLHFGQSITSRAWSQGNFELLGFMPWSFVCWHLLFAHVGNALPEYPKVDYENHLKTSAFNEIASQIVGTLPANVRSQFNRHSVITELGPSLMRILTPDLRPINNQLSRAEDKQAFASLVSIMTSLNVRFVQDKISEEEAAATGQTAGQLVYKLDPPLDIFTQFEGKRSKEIGPSRFAVRQLVAREMERQLLRRNTGVEGDEDDAGSTSKSATAIYRSKSANVDAARDALKAKKEKMAVDFFGRPIVQKSASVPAGLSAVPIPEGMGGQKRKASEGRSSSARDLTPSDASAYTAAKPVAGDDKIKVFYRYHEGFSNAVRRPMKISSLL</sequence>
<comment type="catalytic activity">
    <reaction evidence="9">
        <text>3-methylbut-2-enoyl-CoA + hydrogencarbonate + ATP = 3-methyl-(2E)-glutaconyl-CoA + ADP + phosphate + H(+)</text>
        <dbReference type="Rhea" id="RHEA:13589"/>
        <dbReference type="ChEBI" id="CHEBI:15378"/>
        <dbReference type="ChEBI" id="CHEBI:17544"/>
        <dbReference type="ChEBI" id="CHEBI:30616"/>
        <dbReference type="ChEBI" id="CHEBI:43474"/>
        <dbReference type="ChEBI" id="CHEBI:57344"/>
        <dbReference type="ChEBI" id="CHEBI:57346"/>
        <dbReference type="ChEBI" id="CHEBI:456216"/>
        <dbReference type="EC" id="6.4.1.4"/>
    </reaction>
</comment>
<evidence type="ECO:0000259" key="12">
    <source>
        <dbReference type="PROSITE" id="PS50989"/>
    </source>
</evidence>
<dbReference type="RefSeq" id="XP_012187605.1">
    <property type="nucleotide sequence ID" value="XM_012332215.1"/>
</dbReference>
<name>R9NYV3_PSEHS</name>
<keyword evidence="14" id="KW-1185">Reference proteome</keyword>
<dbReference type="InterPro" id="IPR027417">
    <property type="entry name" value="P-loop_NTPase"/>
</dbReference>
<dbReference type="InterPro" id="IPR047854">
    <property type="entry name" value="RFC_lid"/>
</dbReference>
<feature type="domain" description="CoA carboxyltransferase C-terminal" evidence="12">
    <location>
        <begin position="321"/>
        <end position="550"/>
    </location>
</feature>
<dbReference type="InterPro" id="IPR011762">
    <property type="entry name" value="COA_CT_N"/>
</dbReference>
<keyword evidence="3" id="KW-0547">Nucleotide-binding</keyword>
<dbReference type="CDD" id="cd18140">
    <property type="entry name" value="HLD_clamp_RFC"/>
    <property type="match status" value="1"/>
</dbReference>
<dbReference type="Gene3D" id="3.90.226.10">
    <property type="entry name" value="2-enoyl-CoA Hydratase, Chain A, domain 1"/>
    <property type="match status" value="2"/>
</dbReference>
<proteinExistence type="inferred from homology"/>
<dbReference type="GeneID" id="24106884"/>
<dbReference type="InterPro" id="IPR029045">
    <property type="entry name" value="ClpP/crotonase-like_dom_sf"/>
</dbReference>
<dbReference type="GO" id="GO:0004485">
    <property type="term" value="F:methylcrotonoyl-CoA carboxylase activity"/>
    <property type="evidence" value="ECO:0007669"/>
    <property type="project" value="UniProtKB-EC"/>
</dbReference>
<dbReference type="PROSITE" id="PS50980">
    <property type="entry name" value="COA_CT_NTER"/>
    <property type="match status" value="1"/>
</dbReference>
<feature type="region of interest" description="Disordered" evidence="10">
    <location>
        <begin position="1647"/>
        <end position="1684"/>
    </location>
</feature>
<dbReference type="eggNOG" id="KOG0540">
    <property type="taxonomic scope" value="Eukaryota"/>
</dbReference>
<feature type="region of interest" description="Disordered" evidence="10">
    <location>
        <begin position="773"/>
        <end position="827"/>
    </location>
</feature>
<dbReference type="HOGENOM" id="CLU_240384_0_0_1"/>
<keyword evidence="2" id="KW-0235">DNA replication</keyword>
<dbReference type="EC" id="6.4.1.4" evidence="6"/>
<dbReference type="GO" id="GO:1905202">
    <property type="term" value="C:methylcrotonoyl-CoA carboxylase complex"/>
    <property type="evidence" value="ECO:0007669"/>
    <property type="project" value="TreeGrafter"/>
</dbReference>
<comment type="pathway">
    <text evidence="5">Amino-acid degradation; L-leucine degradation; (S)-3-hydroxy-3-methylglutaryl-CoA from 3-isovaleryl-CoA: step 2/3.</text>
</comment>
<dbReference type="OrthoDB" id="2195431at2759"/>
<evidence type="ECO:0000256" key="6">
    <source>
        <dbReference type="ARBA" id="ARBA00026116"/>
    </source>
</evidence>
<dbReference type="FunFam" id="3.90.226.10:FF:000091">
    <property type="entry name" value="Probable methylcrotonyl-CoA carboxylase beta chain, mitochondrial"/>
    <property type="match status" value="1"/>
</dbReference>